<accession>A0ACC2RJI5</accession>
<evidence type="ECO:0000313" key="1">
    <source>
        <dbReference type="EMBL" id="KAJ9050210.1"/>
    </source>
</evidence>
<proteinExistence type="predicted"/>
<organism evidence="1 2">
    <name type="scientific">Entomophthora muscae</name>
    <dbReference type="NCBI Taxonomy" id="34485"/>
    <lineage>
        <taxon>Eukaryota</taxon>
        <taxon>Fungi</taxon>
        <taxon>Fungi incertae sedis</taxon>
        <taxon>Zoopagomycota</taxon>
        <taxon>Entomophthoromycotina</taxon>
        <taxon>Entomophthoromycetes</taxon>
        <taxon>Entomophthorales</taxon>
        <taxon>Entomophthoraceae</taxon>
        <taxon>Entomophthora</taxon>
    </lineage>
</organism>
<comment type="caution">
    <text evidence="1">The sequence shown here is derived from an EMBL/GenBank/DDBJ whole genome shotgun (WGS) entry which is preliminary data.</text>
</comment>
<dbReference type="EMBL" id="QTSX02007167">
    <property type="protein sequence ID" value="KAJ9050210.1"/>
    <property type="molecule type" value="Genomic_DNA"/>
</dbReference>
<gene>
    <name evidence="1" type="ORF">DSO57_1016538</name>
</gene>
<name>A0ACC2RJI5_9FUNG</name>
<protein>
    <submittedName>
        <fullName evidence="1">Uncharacterized protein</fullName>
    </submittedName>
</protein>
<dbReference type="Proteomes" id="UP001165960">
    <property type="component" value="Unassembled WGS sequence"/>
</dbReference>
<sequence length="568" mass="64941">MDGDSETTGSPQSHSLGPLLSNSRQEERSRSQLHQGKKNIVFHAFDQFIIDQPELTGSDDRSSLHSQYSLMKREEMRKRYKLGSAHTQQTNDNENSQTIGISNERSFQEASLSEQPNTIKRILCYNGSSKKVGGVFYDATKECLMVFEEKPVRESLSVIQKRYNILFRPAMDFSHISGVSRLQQITLKESPSYFEDIHQHMLEEIGNKISLNWKLSTTKLGSIAALFSFVENRQKVSSLGKTYTPIKTNRYCIFQLSETMVIRENSLIVTSSELSVFESEAHPNTNNLNGSKEGLSIYAHSLCGRALLKEWMKTPLTNIQHLNLRFKDIEFLIKYLDTPLLAETQQNLNQSKDMGSVLRLLQIRTHFLDWICLKLFLNKFNNFSVVIALLKRISIFQKMPPESFEALKSLEDMIDRKLSFLNDTGDMAVHIKSGNDEVSLDSMRELYSNLEDLLSKAATSIKSTIKSHISGLVIVYYPQLGYLIALAKPSCQFASEDPLLADWEFKFETDEAYYFKNNMMRDFDMEVGDVLSLIEDRELEIVSELSKEMLVYCDVILAAQSVLSETDW</sequence>
<reference evidence="1" key="1">
    <citation type="submission" date="2022-04" db="EMBL/GenBank/DDBJ databases">
        <title>Genome of the entomopathogenic fungus Entomophthora muscae.</title>
        <authorList>
            <person name="Elya C."/>
            <person name="Lovett B.R."/>
            <person name="Lee E."/>
            <person name="Macias A.M."/>
            <person name="Hajek A.E."/>
            <person name="De Bivort B.L."/>
            <person name="Kasson M.T."/>
            <person name="De Fine Licht H.H."/>
            <person name="Stajich J.E."/>
        </authorList>
    </citation>
    <scope>NUCLEOTIDE SEQUENCE</scope>
    <source>
        <strain evidence="1">Berkeley</strain>
    </source>
</reference>
<evidence type="ECO:0000313" key="2">
    <source>
        <dbReference type="Proteomes" id="UP001165960"/>
    </source>
</evidence>
<keyword evidence="2" id="KW-1185">Reference proteome</keyword>